<evidence type="ECO:0000313" key="1">
    <source>
        <dbReference type="EMBL" id="KAE8393258.1"/>
    </source>
</evidence>
<sequence>MSMVMGVPHRGGPASIFASVLSLTAYWRGSSAHLLRYMEPDSLYIRTLNAEFVKNFQNPQSTLRPLPFVCNVLEKGAERLLNALLGPKDC</sequence>
<reference evidence="1" key="1">
    <citation type="submission" date="2019-04" db="EMBL/GenBank/DDBJ databases">
        <title>Friends and foes A comparative genomics studyof 23 Aspergillus species from section Flavi.</title>
        <authorList>
            <consortium name="DOE Joint Genome Institute"/>
            <person name="Kjaerbolling I."/>
            <person name="Vesth T."/>
            <person name="Frisvad J.C."/>
            <person name="Nybo J.L."/>
            <person name="Theobald S."/>
            <person name="Kildgaard S."/>
            <person name="Isbrandt T."/>
            <person name="Kuo A."/>
            <person name="Sato A."/>
            <person name="Lyhne E.K."/>
            <person name="Kogle M.E."/>
            <person name="Wiebenga A."/>
            <person name="Kun R.S."/>
            <person name="Lubbers R.J."/>
            <person name="Makela M.R."/>
            <person name="Barry K."/>
            <person name="Chovatia M."/>
            <person name="Clum A."/>
            <person name="Daum C."/>
            <person name="Haridas S."/>
            <person name="He G."/>
            <person name="LaButti K."/>
            <person name="Lipzen A."/>
            <person name="Mondo S."/>
            <person name="Riley R."/>
            <person name="Salamov A."/>
            <person name="Simmons B.A."/>
            <person name="Magnuson J.K."/>
            <person name="Henrissat B."/>
            <person name="Mortensen U.H."/>
            <person name="Larsen T.O."/>
            <person name="Devries R.P."/>
            <person name="Grigoriev I.V."/>
            <person name="Machida M."/>
            <person name="Baker S.E."/>
            <person name="Andersen M.R."/>
        </authorList>
    </citation>
    <scope>NUCLEOTIDE SEQUENCE [LARGE SCALE GENOMIC DNA]</scope>
    <source>
        <strain evidence="1">IBT 14317</strain>
    </source>
</reference>
<accession>A0A5N7CHK5</accession>
<organism evidence="1">
    <name type="scientific">Petromyces alliaceus</name>
    <name type="common">Aspergillus alliaceus</name>
    <dbReference type="NCBI Taxonomy" id="209559"/>
    <lineage>
        <taxon>Eukaryota</taxon>
        <taxon>Fungi</taxon>
        <taxon>Dikarya</taxon>
        <taxon>Ascomycota</taxon>
        <taxon>Pezizomycotina</taxon>
        <taxon>Eurotiomycetes</taxon>
        <taxon>Eurotiomycetidae</taxon>
        <taxon>Eurotiales</taxon>
        <taxon>Aspergillaceae</taxon>
        <taxon>Aspergillus</taxon>
        <taxon>Aspergillus subgen. Circumdati</taxon>
    </lineage>
</organism>
<gene>
    <name evidence="1" type="ORF">BDV23DRAFT_149814</name>
</gene>
<proteinExistence type="predicted"/>
<dbReference type="Proteomes" id="UP000326877">
    <property type="component" value="Unassembled WGS sequence"/>
</dbReference>
<dbReference type="OrthoDB" id="5086500at2759"/>
<protein>
    <submittedName>
        <fullName evidence="1">Uncharacterized protein</fullName>
    </submittedName>
</protein>
<dbReference type="EMBL" id="ML735231">
    <property type="protein sequence ID" value="KAE8393258.1"/>
    <property type="molecule type" value="Genomic_DNA"/>
</dbReference>
<dbReference type="AlphaFoldDB" id="A0A5N7CHK5"/>
<name>A0A5N7CHK5_PETAA</name>